<dbReference type="NCBIfam" id="NF006006">
    <property type="entry name" value="PRK08137.1"/>
    <property type="match status" value="1"/>
</dbReference>
<dbReference type="PROSITE" id="PS51257">
    <property type="entry name" value="PROKAR_LIPOPROTEIN"/>
    <property type="match status" value="1"/>
</dbReference>
<sequence length="505" mass="53673">MHRRHFIHSSAALAALASCSKTKSGAPASARSMTELIDRIRSGKANVQTYLSHYLKRIEEMNTAGPELRAVIELHAQANQLPVQPLPQGVLHGAPILIKDNIETANDGMLTTAGSLALMDAPPPQRDAFIVQKLREAGALIFGKTNLSEWANIRSHDSTSGWSARGGLTRNPHRPTHNASGSSSGSAAAVAADFCAAAIGTETNGSIVSPASACGIVGLKPTVGKVSRTGIIPITHWQDTAGPMTHTVRDAALMMNAISAHDPEDVLSTPPPEGAVKDHLALFSPDVLKGKRLGIVRGECGKHPGVLTQFERMILLLKVAGAVIVEDVEIPNHKQAGGLAWRAMLTEFRAELNAYLEKRGGKVRSLMALMAFNEEHRAEEMPHFGQDIFEEAESRGTDEAVEKAAEARAMARHLAGPEGIDAAMAAHKLDALICPTNDPSEALDLKKGDADTRVACTPAAVAGYPHLTVPMGLVEGMPVGFSFFGAAWSEPLLLAMGDAFEKLRD</sequence>
<dbReference type="PANTHER" id="PTHR42678">
    <property type="entry name" value="AMIDASE"/>
    <property type="match status" value="1"/>
</dbReference>
<evidence type="ECO:0000256" key="1">
    <source>
        <dbReference type="SAM" id="MobiDB-lite"/>
    </source>
</evidence>
<evidence type="ECO:0000313" key="3">
    <source>
        <dbReference type="EMBL" id="GEP45809.1"/>
    </source>
</evidence>
<organism evidence="3 4">
    <name type="scientific">Brevifollis gellanilyticus</name>
    <dbReference type="NCBI Taxonomy" id="748831"/>
    <lineage>
        <taxon>Bacteria</taxon>
        <taxon>Pseudomonadati</taxon>
        <taxon>Verrucomicrobiota</taxon>
        <taxon>Verrucomicrobiia</taxon>
        <taxon>Verrucomicrobiales</taxon>
        <taxon>Verrucomicrobiaceae</taxon>
    </lineage>
</organism>
<protein>
    <submittedName>
        <fullName evidence="3">Amidase</fullName>
    </submittedName>
</protein>
<dbReference type="OrthoDB" id="9811471at2"/>
<dbReference type="PANTHER" id="PTHR42678:SF34">
    <property type="entry name" value="OS04G0183300 PROTEIN"/>
    <property type="match status" value="1"/>
</dbReference>
<dbReference type="Proteomes" id="UP000321577">
    <property type="component" value="Unassembled WGS sequence"/>
</dbReference>
<feature type="domain" description="Amidase" evidence="2">
    <location>
        <begin position="52"/>
        <end position="494"/>
    </location>
</feature>
<evidence type="ECO:0000313" key="4">
    <source>
        <dbReference type="Proteomes" id="UP000321577"/>
    </source>
</evidence>
<gene>
    <name evidence="3" type="primary">gatAX</name>
    <name evidence="3" type="ORF">BGE01nite_51000</name>
</gene>
<dbReference type="AlphaFoldDB" id="A0A512MGF6"/>
<dbReference type="SUPFAM" id="SSF75304">
    <property type="entry name" value="Amidase signature (AS) enzymes"/>
    <property type="match status" value="1"/>
</dbReference>
<dbReference type="RefSeq" id="WP_146855045.1">
    <property type="nucleotide sequence ID" value="NZ_BKAG01000059.1"/>
</dbReference>
<dbReference type="Gene3D" id="3.90.1300.10">
    <property type="entry name" value="Amidase signature (AS) domain"/>
    <property type="match status" value="1"/>
</dbReference>
<reference evidence="3 4" key="1">
    <citation type="submission" date="2019-07" db="EMBL/GenBank/DDBJ databases">
        <title>Whole genome shotgun sequence of Brevifollis gellanilyticus NBRC 108608.</title>
        <authorList>
            <person name="Hosoyama A."/>
            <person name="Uohara A."/>
            <person name="Ohji S."/>
            <person name="Ichikawa N."/>
        </authorList>
    </citation>
    <scope>NUCLEOTIDE SEQUENCE [LARGE SCALE GENOMIC DNA]</scope>
    <source>
        <strain evidence="3 4">NBRC 108608</strain>
    </source>
</reference>
<dbReference type="InterPro" id="IPR036928">
    <property type="entry name" value="AS_sf"/>
</dbReference>
<keyword evidence="4" id="KW-1185">Reference proteome</keyword>
<dbReference type="InterPro" id="IPR023631">
    <property type="entry name" value="Amidase_dom"/>
</dbReference>
<proteinExistence type="predicted"/>
<dbReference type="EMBL" id="BKAG01000059">
    <property type="protein sequence ID" value="GEP45809.1"/>
    <property type="molecule type" value="Genomic_DNA"/>
</dbReference>
<dbReference type="Pfam" id="PF01425">
    <property type="entry name" value="Amidase"/>
    <property type="match status" value="1"/>
</dbReference>
<comment type="caution">
    <text evidence="3">The sequence shown here is derived from an EMBL/GenBank/DDBJ whole genome shotgun (WGS) entry which is preliminary data.</text>
</comment>
<name>A0A512MGF6_9BACT</name>
<feature type="region of interest" description="Disordered" evidence="1">
    <location>
        <begin position="162"/>
        <end position="184"/>
    </location>
</feature>
<evidence type="ECO:0000259" key="2">
    <source>
        <dbReference type="Pfam" id="PF01425"/>
    </source>
</evidence>
<accession>A0A512MGF6</accession>